<dbReference type="Proteomes" id="UP000009058">
    <property type="component" value="Chromosome 5"/>
</dbReference>
<organism evidence="1 2">
    <name type="scientific">Pyricularia oryzae (strain 70-15 / ATCC MYA-4617 / FGSC 8958)</name>
    <name type="common">Rice blast fungus</name>
    <name type="synonym">Magnaporthe oryzae</name>
    <dbReference type="NCBI Taxonomy" id="242507"/>
    <lineage>
        <taxon>Eukaryota</taxon>
        <taxon>Fungi</taxon>
        <taxon>Dikarya</taxon>
        <taxon>Ascomycota</taxon>
        <taxon>Pezizomycotina</taxon>
        <taxon>Sordariomycetes</taxon>
        <taxon>Sordariomycetidae</taxon>
        <taxon>Magnaporthales</taxon>
        <taxon>Pyriculariaceae</taxon>
        <taxon>Pyricularia</taxon>
    </lineage>
</organism>
<protein>
    <submittedName>
        <fullName evidence="1">Uncharacterized protein</fullName>
    </submittedName>
</protein>
<name>G4NEM2_PYRO7</name>
<gene>
    <name evidence="1" type="ORF">MGG_17375</name>
</gene>
<proteinExistence type="predicted"/>
<dbReference type="KEGG" id="mgr:MGG_17375"/>
<dbReference type="HOGENOM" id="CLU_2413692_0_0_1"/>
<reference key="2">
    <citation type="submission" date="2011-05" db="EMBL/GenBank/DDBJ databases">
        <title>The Genome Sequence of Magnaporthe oryzae 70-15.</title>
        <authorList>
            <consortium name="The Broad Institute Genome Sequencing Platform"/>
            <person name="Ma L.-J."/>
            <person name="Dead R."/>
            <person name="Young S.K."/>
            <person name="Zeng Q."/>
            <person name="Gargeya S."/>
            <person name="Fitzgerald M."/>
            <person name="Haas B."/>
            <person name="Abouelleil A."/>
            <person name="Alvarado L."/>
            <person name="Arachchi H.M."/>
            <person name="Berlin A."/>
            <person name="Brown A."/>
            <person name="Chapman S.B."/>
            <person name="Chen Z."/>
            <person name="Dunbar C."/>
            <person name="Freedman E."/>
            <person name="Gearin G."/>
            <person name="Gellesch M."/>
            <person name="Goldberg J."/>
            <person name="Griggs A."/>
            <person name="Gujja S."/>
            <person name="Heiman D."/>
            <person name="Howarth C."/>
            <person name="Larson L."/>
            <person name="Lui A."/>
            <person name="MacDonald P.J.P."/>
            <person name="Mehta T."/>
            <person name="Montmayeur A."/>
            <person name="Murphy C."/>
            <person name="Neiman D."/>
            <person name="Pearson M."/>
            <person name="Priest M."/>
            <person name="Roberts A."/>
            <person name="Saif S."/>
            <person name="Shea T."/>
            <person name="Shenoy N."/>
            <person name="Sisk P."/>
            <person name="Stolte C."/>
            <person name="Sykes S."/>
            <person name="Yandava C."/>
            <person name="Wortman J."/>
            <person name="Nusbaum C."/>
            <person name="Birren B."/>
        </authorList>
    </citation>
    <scope>NUCLEOTIDE SEQUENCE</scope>
    <source>
        <strain>70-15</strain>
    </source>
</reference>
<keyword evidence="2" id="KW-1185">Reference proteome</keyword>
<sequence length="92" mass="10222">MQIKSDAHGGGEAIKHPRIAGYIPKMAGYQESWKQVHKHVQPEGRRGVPEPAGAMYEVAANQTAWLVSEKWGGSEILMFKLEVSWETTNNST</sequence>
<evidence type="ECO:0000313" key="1">
    <source>
        <dbReference type="EMBL" id="EHA48652.1"/>
    </source>
</evidence>
<accession>G4NEM2</accession>
<dbReference type="RefSeq" id="XP_003718236.1">
    <property type="nucleotide sequence ID" value="XM_003718188.1"/>
</dbReference>
<evidence type="ECO:0000313" key="2">
    <source>
        <dbReference type="Proteomes" id="UP000009058"/>
    </source>
</evidence>
<dbReference type="InParanoid" id="G4NEM2"/>
<reference evidence="1 2" key="1">
    <citation type="journal article" date="2005" name="Nature">
        <title>The genome sequence of the rice blast fungus Magnaporthe grisea.</title>
        <authorList>
            <person name="Dean R.A."/>
            <person name="Talbot N.J."/>
            <person name="Ebbole D.J."/>
            <person name="Farman M.L."/>
            <person name="Mitchell T.K."/>
            <person name="Orbach M.J."/>
            <person name="Thon M."/>
            <person name="Kulkarni R."/>
            <person name="Xu J.R."/>
            <person name="Pan H."/>
            <person name="Read N.D."/>
            <person name="Lee Y.H."/>
            <person name="Carbone I."/>
            <person name="Brown D."/>
            <person name="Oh Y.Y."/>
            <person name="Donofrio N."/>
            <person name="Jeong J.S."/>
            <person name="Soanes D.M."/>
            <person name="Djonovic S."/>
            <person name="Kolomiets E."/>
            <person name="Rehmeyer C."/>
            <person name="Li W."/>
            <person name="Harding M."/>
            <person name="Kim S."/>
            <person name="Lebrun M.H."/>
            <person name="Bohnert H."/>
            <person name="Coughlan S."/>
            <person name="Butler J."/>
            <person name="Calvo S."/>
            <person name="Ma L.J."/>
            <person name="Nicol R."/>
            <person name="Purcell S."/>
            <person name="Nusbaum C."/>
            <person name="Galagan J.E."/>
            <person name="Birren B.W."/>
        </authorList>
    </citation>
    <scope>NUCLEOTIDE SEQUENCE [LARGE SCALE GENOMIC DNA]</scope>
    <source>
        <strain evidence="2">70-15 / ATCC MYA-4617 / FGSC 8958</strain>
    </source>
</reference>
<dbReference type="GeneID" id="12984045"/>
<dbReference type="VEuPathDB" id="FungiDB:MGG_17375"/>
<dbReference type="EMBL" id="CM001235">
    <property type="protein sequence ID" value="EHA48652.1"/>
    <property type="molecule type" value="Genomic_DNA"/>
</dbReference>
<dbReference type="AlphaFoldDB" id="G4NEM2"/>